<proteinExistence type="predicted"/>
<reference evidence="1 2" key="1">
    <citation type="submission" date="2023-04" db="EMBL/GenBank/DDBJ databases">
        <title>The genome sequence of Polyangium sorediatum DSM14670.</title>
        <authorList>
            <person name="Zhang X."/>
        </authorList>
    </citation>
    <scope>NUCLEOTIDE SEQUENCE [LARGE SCALE GENOMIC DNA]</scope>
    <source>
        <strain evidence="1 2">DSM 14670</strain>
    </source>
</reference>
<dbReference type="RefSeq" id="WP_136969096.1">
    <property type="nucleotide sequence ID" value="NZ_JARZHI010000015.1"/>
</dbReference>
<evidence type="ECO:0000313" key="1">
    <source>
        <dbReference type="EMBL" id="MDI1431502.1"/>
    </source>
</evidence>
<evidence type="ECO:0000313" key="2">
    <source>
        <dbReference type="Proteomes" id="UP001160301"/>
    </source>
</evidence>
<sequence length="131" mass="14608">MINKEREVAIPWNVTQRRKVRSALAKYPADSSKCAAAARRVLPVAKEVHPGAYGIQLLPVEPAPYLLTTGGHRKWYHHVLVEVIEHRVDALTGPSGDPARQYLALRFQYPDDIRESAVDVESVDPGIQSDD</sequence>
<protein>
    <submittedName>
        <fullName evidence="1">Uncharacterized protein</fullName>
    </submittedName>
</protein>
<comment type="caution">
    <text evidence="1">The sequence shown here is derived from an EMBL/GenBank/DDBJ whole genome shotgun (WGS) entry which is preliminary data.</text>
</comment>
<accession>A0ABT6NT33</accession>
<keyword evidence="2" id="KW-1185">Reference proteome</keyword>
<dbReference type="Proteomes" id="UP001160301">
    <property type="component" value="Unassembled WGS sequence"/>
</dbReference>
<organism evidence="1 2">
    <name type="scientific">Polyangium sorediatum</name>
    <dbReference type="NCBI Taxonomy" id="889274"/>
    <lineage>
        <taxon>Bacteria</taxon>
        <taxon>Pseudomonadati</taxon>
        <taxon>Myxococcota</taxon>
        <taxon>Polyangia</taxon>
        <taxon>Polyangiales</taxon>
        <taxon>Polyangiaceae</taxon>
        <taxon>Polyangium</taxon>
    </lineage>
</organism>
<dbReference type="EMBL" id="JARZHI010000015">
    <property type="protein sequence ID" value="MDI1431502.1"/>
    <property type="molecule type" value="Genomic_DNA"/>
</dbReference>
<name>A0ABT6NT33_9BACT</name>
<gene>
    <name evidence="1" type="ORF">QHF89_18550</name>
</gene>